<accession>A0A6J4I1T4</accession>
<reference evidence="2" key="1">
    <citation type="submission" date="2020-02" db="EMBL/GenBank/DDBJ databases">
        <authorList>
            <person name="Meier V. D."/>
        </authorList>
    </citation>
    <scope>NUCLEOTIDE SEQUENCE</scope>
    <source>
        <strain evidence="2">AVDCRST_MAG76</strain>
    </source>
</reference>
<evidence type="ECO:0000256" key="1">
    <source>
        <dbReference type="SAM" id="MobiDB-lite"/>
    </source>
</evidence>
<dbReference type="EMBL" id="CADCSZ010000104">
    <property type="protein sequence ID" value="CAA9239902.1"/>
    <property type="molecule type" value="Genomic_DNA"/>
</dbReference>
<proteinExistence type="predicted"/>
<gene>
    <name evidence="2" type="ORF">AVDCRST_MAG76-1713</name>
</gene>
<protein>
    <submittedName>
        <fullName evidence="2">Uncharacterized protein</fullName>
    </submittedName>
</protein>
<feature type="non-terminal residue" evidence="2">
    <location>
        <position position="1"/>
    </location>
</feature>
<dbReference type="AlphaFoldDB" id="A0A6J4I1T4"/>
<feature type="non-terminal residue" evidence="2">
    <location>
        <position position="66"/>
    </location>
</feature>
<sequence length="66" mass="7160">APDRGTRPARAQPADLGVAGCDRGPGPLLGGDDGGRRRLRRPRPDRPLLARAVPRRPSPRRRPLPL</sequence>
<name>A0A6J4I1T4_9ACTN</name>
<feature type="compositionally biased region" description="Basic residues" evidence="1">
    <location>
        <begin position="53"/>
        <end position="66"/>
    </location>
</feature>
<feature type="region of interest" description="Disordered" evidence="1">
    <location>
        <begin position="1"/>
        <end position="66"/>
    </location>
</feature>
<evidence type="ECO:0000313" key="2">
    <source>
        <dbReference type="EMBL" id="CAA9239902.1"/>
    </source>
</evidence>
<organism evidence="2">
    <name type="scientific">uncultured Acidimicrobiales bacterium</name>
    <dbReference type="NCBI Taxonomy" id="310071"/>
    <lineage>
        <taxon>Bacteria</taxon>
        <taxon>Bacillati</taxon>
        <taxon>Actinomycetota</taxon>
        <taxon>Acidimicrobiia</taxon>
        <taxon>Acidimicrobiales</taxon>
        <taxon>environmental samples</taxon>
    </lineage>
</organism>